<dbReference type="Pfam" id="PF08863">
    <property type="entry name" value="YolD"/>
    <property type="match status" value="1"/>
</dbReference>
<organism evidence="1 2">
    <name type="scientific">Ornithinibacillus caprae</name>
    <dbReference type="NCBI Taxonomy" id="2678566"/>
    <lineage>
        <taxon>Bacteria</taxon>
        <taxon>Bacillati</taxon>
        <taxon>Bacillota</taxon>
        <taxon>Bacilli</taxon>
        <taxon>Bacillales</taxon>
        <taxon>Bacillaceae</taxon>
        <taxon>Ornithinibacillus</taxon>
    </lineage>
</organism>
<protein>
    <recommendedName>
        <fullName evidence="3">YolD-like protein</fullName>
    </recommendedName>
</protein>
<dbReference type="EMBL" id="WOCA01000005">
    <property type="protein sequence ID" value="MUK88519.1"/>
    <property type="molecule type" value="Genomic_DNA"/>
</dbReference>
<proteinExistence type="predicted"/>
<reference evidence="1 2" key="1">
    <citation type="submission" date="2019-11" db="EMBL/GenBank/DDBJ databases">
        <authorList>
            <person name="Li X."/>
        </authorList>
    </citation>
    <scope>NUCLEOTIDE SEQUENCE [LARGE SCALE GENOMIC DNA]</scope>
    <source>
        <strain evidence="1 2">L9</strain>
    </source>
</reference>
<sequence>MMMPEHVQMLKGIREQQEYKEKPMISDYQKEEINTKLQLAIHDDLTVIVKYYKSNDHKKVRGKLDTVDVMSKHILLRNGTRIKLQDVIELQID</sequence>
<comment type="caution">
    <text evidence="1">The sequence shown here is derived from an EMBL/GenBank/DDBJ whole genome shotgun (WGS) entry which is preliminary data.</text>
</comment>
<dbReference type="Proteomes" id="UP000469125">
    <property type="component" value="Unassembled WGS sequence"/>
</dbReference>
<evidence type="ECO:0008006" key="3">
    <source>
        <dbReference type="Google" id="ProtNLM"/>
    </source>
</evidence>
<gene>
    <name evidence="1" type="ORF">GMD78_08950</name>
</gene>
<dbReference type="AlphaFoldDB" id="A0A6N8FL45"/>
<accession>A0A6N8FL45</accession>
<evidence type="ECO:0000313" key="2">
    <source>
        <dbReference type="Proteomes" id="UP000469125"/>
    </source>
</evidence>
<name>A0A6N8FL45_9BACI</name>
<dbReference type="RefSeq" id="WP_155668496.1">
    <property type="nucleotide sequence ID" value="NZ_WOCA01000005.1"/>
</dbReference>
<evidence type="ECO:0000313" key="1">
    <source>
        <dbReference type="EMBL" id="MUK88519.1"/>
    </source>
</evidence>
<keyword evidence="2" id="KW-1185">Reference proteome</keyword>
<dbReference type="InterPro" id="IPR014962">
    <property type="entry name" value="YolD"/>
</dbReference>